<keyword evidence="2 5" id="KW-0812">Transmembrane</keyword>
<keyword evidence="3 5" id="KW-1133">Transmembrane helix</keyword>
<protein>
    <recommendedName>
        <fullName evidence="6">SLC26A/SulP transporter domain-containing protein</fullName>
    </recommendedName>
</protein>
<comment type="subcellular location">
    <subcellularLocation>
        <location evidence="1">Membrane</location>
        <topology evidence="1">Multi-pass membrane protein</topology>
    </subcellularLocation>
</comment>
<feature type="transmembrane region" description="Helical" evidence="5">
    <location>
        <begin position="182"/>
        <end position="202"/>
    </location>
</feature>
<dbReference type="InterPro" id="IPR018045">
    <property type="entry name" value="S04_transporter_CS"/>
</dbReference>
<dbReference type="InterPro" id="IPR011547">
    <property type="entry name" value="SLC26A/SulP_dom"/>
</dbReference>
<gene>
    <name evidence="7" type="ORF">CGOC_LOCUS254</name>
</gene>
<organism evidence="7 8">
    <name type="scientific">Cylicostephanus goldi</name>
    <name type="common">Nematode worm</name>
    <dbReference type="NCBI Taxonomy" id="71465"/>
    <lineage>
        <taxon>Eukaryota</taxon>
        <taxon>Metazoa</taxon>
        <taxon>Ecdysozoa</taxon>
        <taxon>Nematoda</taxon>
        <taxon>Chromadorea</taxon>
        <taxon>Rhabditida</taxon>
        <taxon>Rhabditina</taxon>
        <taxon>Rhabditomorpha</taxon>
        <taxon>Strongyloidea</taxon>
        <taxon>Strongylidae</taxon>
        <taxon>Cylicostephanus</taxon>
    </lineage>
</organism>
<dbReference type="OrthoDB" id="288203at2759"/>
<evidence type="ECO:0000256" key="2">
    <source>
        <dbReference type="ARBA" id="ARBA00022692"/>
    </source>
</evidence>
<evidence type="ECO:0000313" key="8">
    <source>
        <dbReference type="Proteomes" id="UP000271889"/>
    </source>
</evidence>
<feature type="transmembrane region" description="Helical" evidence="5">
    <location>
        <begin position="469"/>
        <end position="496"/>
    </location>
</feature>
<keyword evidence="8" id="KW-1185">Reference proteome</keyword>
<dbReference type="PANTHER" id="PTHR11814">
    <property type="entry name" value="SULFATE TRANSPORTER"/>
    <property type="match status" value="1"/>
</dbReference>
<feature type="domain" description="SLC26A/SulP transporter" evidence="6">
    <location>
        <begin position="50"/>
        <end position="474"/>
    </location>
</feature>
<evidence type="ECO:0000259" key="6">
    <source>
        <dbReference type="Pfam" id="PF00916"/>
    </source>
</evidence>
<dbReference type="PROSITE" id="PS01130">
    <property type="entry name" value="SLC26A"/>
    <property type="match status" value="1"/>
</dbReference>
<feature type="transmembrane region" description="Helical" evidence="5">
    <location>
        <begin position="263"/>
        <end position="281"/>
    </location>
</feature>
<feature type="transmembrane region" description="Helical" evidence="5">
    <location>
        <begin position="214"/>
        <end position="233"/>
    </location>
</feature>
<sequence length="524" mass="58511">MSTVVPAHVVCREALVRLRNKLFQRRNLCKITKFVPIITWLPKYDWTQSFFGDLSGGLTMAVFSVPQGIALAGITGVPPVYGLYTAIFPSFLYIFFGTSKHNALGGFAVLSLMTHTAIQKVMMKTAISYNSTSYVNHTLTDFFPSCYFRTMVVNFSYNNETAMVEEVTTEMWTDGVSPVKEIHVATTIIFFAGCIQVLMGVFRLQYLTTVFSEQVMSGFVVGGGIHVFFAQIGDTLGMKLPRRSGPGYLYYRIWDLIGNIHNIHWPTLSISLSSLAFLVLGKEFISPWLSTAFNFPVPFDLVLAVVGITATNYAELSRRHNIKVLGNIPTEFPPPSLPRFDLIQYIGVNVVAIALTAVAIHLTVAKIVEKRYKYKINHGQVAFSFSGAVCSCNFRVCTKCCRSCRGWKYTGLTCLFSSLALVLVILYIGPALEYLPQCILSTMIIVSQKVIFAKFAELRELWPVFKVDFTIWIMSMILTVCFDMGEGLLLATGFAVSTTIIRMQKFVLQPISNTLELSSQLFPT</sequence>
<dbReference type="GO" id="GO:0016020">
    <property type="term" value="C:membrane"/>
    <property type="evidence" value="ECO:0007669"/>
    <property type="project" value="UniProtKB-SubCell"/>
</dbReference>
<proteinExistence type="predicted"/>
<dbReference type="EMBL" id="UYRV01000334">
    <property type="protein sequence ID" value="VDK43902.1"/>
    <property type="molecule type" value="Genomic_DNA"/>
</dbReference>
<feature type="transmembrane region" description="Helical" evidence="5">
    <location>
        <begin position="50"/>
        <end position="74"/>
    </location>
</feature>
<feature type="transmembrane region" description="Helical" evidence="5">
    <location>
        <begin position="409"/>
        <end position="428"/>
    </location>
</feature>
<evidence type="ECO:0000256" key="5">
    <source>
        <dbReference type="SAM" id="Phobius"/>
    </source>
</evidence>
<evidence type="ECO:0000256" key="1">
    <source>
        <dbReference type="ARBA" id="ARBA00004141"/>
    </source>
</evidence>
<name>A0A3P6Q2Q3_CYLGO</name>
<dbReference type="Proteomes" id="UP000271889">
    <property type="component" value="Unassembled WGS sequence"/>
</dbReference>
<dbReference type="Pfam" id="PF00916">
    <property type="entry name" value="Sulfate_transp"/>
    <property type="match status" value="1"/>
</dbReference>
<evidence type="ECO:0000256" key="4">
    <source>
        <dbReference type="ARBA" id="ARBA00023136"/>
    </source>
</evidence>
<reference evidence="7 8" key="1">
    <citation type="submission" date="2018-11" db="EMBL/GenBank/DDBJ databases">
        <authorList>
            <consortium name="Pathogen Informatics"/>
        </authorList>
    </citation>
    <scope>NUCLEOTIDE SEQUENCE [LARGE SCALE GENOMIC DNA]</scope>
</reference>
<feature type="transmembrane region" description="Helical" evidence="5">
    <location>
        <begin position="342"/>
        <end position="365"/>
    </location>
</feature>
<evidence type="ECO:0000256" key="3">
    <source>
        <dbReference type="ARBA" id="ARBA00022989"/>
    </source>
</evidence>
<dbReference type="AlphaFoldDB" id="A0A3P6Q2Q3"/>
<feature type="non-terminal residue" evidence="7">
    <location>
        <position position="524"/>
    </location>
</feature>
<accession>A0A3P6Q2Q3</accession>
<feature type="transmembrane region" description="Helical" evidence="5">
    <location>
        <begin position="293"/>
        <end position="314"/>
    </location>
</feature>
<dbReference type="InterPro" id="IPR001902">
    <property type="entry name" value="SLC26A/SulP_fam"/>
</dbReference>
<evidence type="ECO:0000313" key="7">
    <source>
        <dbReference type="EMBL" id="VDK43902.1"/>
    </source>
</evidence>
<keyword evidence="4 5" id="KW-0472">Membrane</keyword>
<dbReference type="GO" id="GO:0008271">
    <property type="term" value="F:secondary active sulfate transmembrane transporter activity"/>
    <property type="evidence" value="ECO:0007669"/>
    <property type="project" value="InterPro"/>
</dbReference>